<dbReference type="RefSeq" id="WP_319831296.1">
    <property type="nucleotide sequence ID" value="NZ_CP138858.1"/>
</dbReference>
<sequence length="333" mass="36667">MSEPRYSKYFFILGEPIPKWKVYVSVASVLILVTGGAGFLYYMMLKNRSAVRPAAPAAVTTVTEDAARVAERSSSPGVELGSARVTSRNISTRSLMMSEARTPLERLLEQHMEATGFDQVNSYLVEGSVGVDGHHEIVLIARAPNLYKYKTKYTASGGMIEFGYEGSGSWLGGSDIEISRGAAEYYTSLALLEGSLTHLAWSYLSSDASEYGLASVLELQPSETWNGRSCAVVLSHGILPIPMYHYIDSETFRELYRRAKLTNLDGDLVEVGIRFDPPDESLHATFPKGYELYVDGKMLDDVAFSKLRLDRVILSSLFDPPANSAYVNLAPAR</sequence>
<reference evidence="2 3" key="1">
    <citation type="submission" date="2023-11" db="EMBL/GenBank/DDBJ databases">
        <title>Coraliomargarita sp. nov., isolated from marine algae.</title>
        <authorList>
            <person name="Lee J.K."/>
            <person name="Baek J.H."/>
            <person name="Kim J.M."/>
            <person name="Choi D.G."/>
            <person name="Jeon C.O."/>
        </authorList>
    </citation>
    <scope>NUCLEOTIDE SEQUENCE [LARGE SCALE GENOMIC DNA]</scope>
    <source>
        <strain evidence="2 3">J2-16</strain>
    </source>
</reference>
<protein>
    <submittedName>
        <fullName evidence="2">Uncharacterized protein</fullName>
    </submittedName>
</protein>
<keyword evidence="1" id="KW-1133">Transmembrane helix</keyword>
<evidence type="ECO:0000256" key="1">
    <source>
        <dbReference type="SAM" id="Phobius"/>
    </source>
</evidence>
<keyword evidence="1" id="KW-0812">Transmembrane</keyword>
<feature type="transmembrane region" description="Helical" evidence="1">
    <location>
        <begin position="20"/>
        <end position="42"/>
    </location>
</feature>
<name>A0ABZ0RH27_9BACT</name>
<dbReference type="Proteomes" id="UP001324993">
    <property type="component" value="Chromosome"/>
</dbReference>
<proteinExistence type="predicted"/>
<evidence type="ECO:0000313" key="3">
    <source>
        <dbReference type="Proteomes" id="UP001324993"/>
    </source>
</evidence>
<keyword evidence="1" id="KW-0472">Membrane</keyword>
<gene>
    <name evidence="2" type="ORF">SH580_13060</name>
</gene>
<keyword evidence="3" id="KW-1185">Reference proteome</keyword>
<organism evidence="2 3">
    <name type="scientific">Coraliomargarita algicola</name>
    <dbReference type="NCBI Taxonomy" id="3092156"/>
    <lineage>
        <taxon>Bacteria</taxon>
        <taxon>Pseudomonadati</taxon>
        <taxon>Verrucomicrobiota</taxon>
        <taxon>Opitutia</taxon>
        <taxon>Puniceicoccales</taxon>
        <taxon>Coraliomargaritaceae</taxon>
        <taxon>Coraliomargarita</taxon>
    </lineage>
</organism>
<accession>A0ABZ0RH27</accession>
<evidence type="ECO:0000313" key="2">
    <source>
        <dbReference type="EMBL" id="WPJ94363.1"/>
    </source>
</evidence>
<dbReference type="EMBL" id="CP138858">
    <property type="protein sequence ID" value="WPJ94363.1"/>
    <property type="molecule type" value="Genomic_DNA"/>
</dbReference>